<comment type="similarity">
    <text evidence="1">Belongs to the NAD(P)H dehydrogenase (quinone) family.</text>
</comment>
<dbReference type="EC" id="1.6.99.-" evidence="4"/>
<dbReference type="Gene3D" id="3.40.50.360">
    <property type="match status" value="1"/>
</dbReference>
<keyword evidence="5" id="KW-1185">Reference proteome</keyword>
<proteinExistence type="inferred from homology"/>
<reference evidence="5" key="1">
    <citation type="journal article" date="2019" name="Int. J. Syst. Evol. Microbiol.">
        <title>The Global Catalogue of Microorganisms (GCM) 10K type strain sequencing project: providing services to taxonomists for standard genome sequencing and annotation.</title>
        <authorList>
            <consortium name="The Broad Institute Genomics Platform"/>
            <consortium name="The Broad Institute Genome Sequencing Center for Infectious Disease"/>
            <person name="Wu L."/>
            <person name="Ma J."/>
        </authorList>
    </citation>
    <scope>NUCLEOTIDE SEQUENCE [LARGE SCALE GENOMIC DNA]</scope>
    <source>
        <strain evidence="5">KCTC 42739</strain>
    </source>
</reference>
<evidence type="ECO:0000259" key="3">
    <source>
        <dbReference type="Pfam" id="PF02525"/>
    </source>
</evidence>
<organism evidence="4 5">
    <name type="scientific">Sphingomonas hylomeconis</name>
    <dbReference type="NCBI Taxonomy" id="1395958"/>
    <lineage>
        <taxon>Bacteria</taxon>
        <taxon>Pseudomonadati</taxon>
        <taxon>Pseudomonadota</taxon>
        <taxon>Alphaproteobacteria</taxon>
        <taxon>Sphingomonadales</taxon>
        <taxon>Sphingomonadaceae</taxon>
        <taxon>Sphingomonas</taxon>
    </lineage>
</organism>
<dbReference type="RefSeq" id="WP_261294260.1">
    <property type="nucleotide sequence ID" value="NZ_JANQBK010000005.1"/>
</dbReference>
<gene>
    <name evidence="4" type="ORF">ACFONA_12045</name>
</gene>
<dbReference type="SUPFAM" id="SSF52218">
    <property type="entry name" value="Flavoproteins"/>
    <property type="match status" value="1"/>
</dbReference>
<evidence type="ECO:0000313" key="4">
    <source>
        <dbReference type="EMBL" id="MFC3580897.1"/>
    </source>
</evidence>
<accession>A0ABV7SX86</accession>
<dbReference type="InterPro" id="IPR029039">
    <property type="entry name" value="Flavoprotein-like_sf"/>
</dbReference>
<evidence type="ECO:0000313" key="5">
    <source>
        <dbReference type="Proteomes" id="UP001595713"/>
    </source>
</evidence>
<dbReference type="PANTHER" id="PTHR10204:SF34">
    <property type="entry name" value="NAD(P)H DEHYDROGENASE [QUINONE] 1 ISOFORM 1"/>
    <property type="match status" value="1"/>
</dbReference>
<keyword evidence="2 4" id="KW-0560">Oxidoreductase</keyword>
<dbReference type="Pfam" id="PF02525">
    <property type="entry name" value="Flavodoxin_2"/>
    <property type="match status" value="1"/>
</dbReference>
<dbReference type="InterPro" id="IPR051545">
    <property type="entry name" value="NAD(P)H_dehydrogenase_qn"/>
</dbReference>
<sequence length="222" mass="24988">MTDQHIDTPPRHIVVLCHPEQDSFNAAIAEAYCATVRSHGHEVLLRDLYAMGFHPVLRSTERPGGETRLFQDVEDELTLLRQTDVFVLVYPLWFGTPPAMLKGYLERVLGQGVNPEALYRRAAGGVLAGKRLISFTTSGLKEIWLDEMGQMRSLVQCFDRYIERGFDMQPSAHHHFGHVTHDLDEVAARRHLEDVRTHARAIAATLDKERAAVRASEPATPA</sequence>
<dbReference type="EMBL" id="JBHRXP010000007">
    <property type="protein sequence ID" value="MFC3580897.1"/>
    <property type="molecule type" value="Genomic_DNA"/>
</dbReference>
<protein>
    <submittedName>
        <fullName evidence="4">NAD(P)H-dependent oxidoreductase</fullName>
        <ecNumber evidence="4">1.-.-.-</ecNumber>
        <ecNumber evidence="4">1.6.99.-</ecNumber>
    </submittedName>
</protein>
<dbReference type="PANTHER" id="PTHR10204">
    <property type="entry name" value="NAD P H OXIDOREDUCTASE-RELATED"/>
    <property type="match status" value="1"/>
</dbReference>
<feature type="domain" description="Flavodoxin-like fold" evidence="3">
    <location>
        <begin position="11"/>
        <end position="194"/>
    </location>
</feature>
<name>A0ABV7SX86_9SPHN</name>
<comment type="caution">
    <text evidence="4">The sequence shown here is derived from an EMBL/GenBank/DDBJ whole genome shotgun (WGS) entry which is preliminary data.</text>
</comment>
<evidence type="ECO:0000256" key="2">
    <source>
        <dbReference type="ARBA" id="ARBA00023002"/>
    </source>
</evidence>
<dbReference type="EC" id="1.-.-.-" evidence="4"/>
<dbReference type="InterPro" id="IPR003680">
    <property type="entry name" value="Flavodoxin_fold"/>
</dbReference>
<evidence type="ECO:0000256" key="1">
    <source>
        <dbReference type="ARBA" id="ARBA00006252"/>
    </source>
</evidence>
<dbReference type="GO" id="GO:0016491">
    <property type="term" value="F:oxidoreductase activity"/>
    <property type="evidence" value="ECO:0007669"/>
    <property type="project" value="UniProtKB-KW"/>
</dbReference>
<dbReference type="Proteomes" id="UP001595713">
    <property type="component" value="Unassembled WGS sequence"/>
</dbReference>